<organism evidence="1 2">
    <name type="scientific">Evansella vedderi</name>
    <dbReference type="NCBI Taxonomy" id="38282"/>
    <lineage>
        <taxon>Bacteria</taxon>
        <taxon>Bacillati</taxon>
        <taxon>Bacillota</taxon>
        <taxon>Bacilli</taxon>
        <taxon>Bacillales</taxon>
        <taxon>Bacillaceae</taxon>
        <taxon>Evansella</taxon>
    </lineage>
</organism>
<dbReference type="EMBL" id="JAUSUG010000012">
    <property type="protein sequence ID" value="MDQ0255811.1"/>
    <property type="molecule type" value="Genomic_DNA"/>
</dbReference>
<proteinExistence type="predicted"/>
<keyword evidence="2" id="KW-1185">Reference proteome</keyword>
<sequence>MAKSKEVQNYLTRGKEISLKMSQQFRKILDEYDLSNATHHGIR</sequence>
<dbReference type="Proteomes" id="UP001230005">
    <property type="component" value="Unassembled WGS sequence"/>
</dbReference>
<comment type="caution">
    <text evidence="1">The sequence shown here is derived from an EMBL/GenBank/DDBJ whole genome shotgun (WGS) entry which is preliminary data.</text>
</comment>
<evidence type="ECO:0000313" key="2">
    <source>
        <dbReference type="Proteomes" id="UP001230005"/>
    </source>
</evidence>
<accession>A0ABT9ZX44</accession>
<reference evidence="1 2" key="1">
    <citation type="submission" date="2023-07" db="EMBL/GenBank/DDBJ databases">
        <title>Genomic Encyclopedia of Type Strains, Phase IV (KMG-IV): sequencing the most valuable type-strain genomes for metagenomic binning, comparative biology and taxonomic classification.</title>
        <authorList>
            <person name="Goeker M."/>
        </authorList>
    </citation>
    <scope>NUCLEOTIDE SEQUENCE [LARGE SCALE GENOMIC DNA]</scope>
    <source>
        <strain evidence="1 2">DSM 9768</strain>
    </source>
</reference>
<evidence type="ECO:0000313" key="1">
    <source>
        <dbReference type="EMBL" id="MDQ0255811.1"/>
    </source>
</evidence>
<protein>
    <recommendedName>
        <fullName evidence="3">Integrase</fullName>
    </recommendedName>
</protein>
<gene>
    <name evidence="1" type="ORF">J2S74_003193</name>
</gene>
<evidence type="ECO:0008006" key="3">
    <source>
        <dbReference type="Google" id="ProtNLM"/>
    </source>
</evidence>
<name>A0ABT9ZX44_9BACI</name>